<proteinExistence type="predicted"/>
<feature type="transmembrane region" description="Helical" evidence="1">
    <location>
        <begin position="226"/>
        <end position="244"/>
    </location>
</feature>
<feature type="transmembrane region" description="Helical" evidence="1">
    <location>
        <begin position="6"/>
        <end position="27"/>
    </location>
</feature>
<organism evidence="2 3">
    <name type="scientific">Mycobacterium bourgelatii</name>
    <dbReference type="NCBI Taxonomy" id="1273442"/>
    <lineage>
        <taxon>Bacteria</taxon>
        <taxon>Bacillati</taxon>
        <taxon>Actinomycetota</taxon>
        <taxon>Actinomycetes</taxon>
        <taxon>Mycobacteriales</taxon>
        <taxon>Mycobacteriaceae</taxon>
        <taxon>Mycobacterium</taxon>
    </lineage>
</organism>
<dbReference type="Proteomes" id="UP000465360">
    <property type="component" value="Unassembled WGS sequence"/>
</dbReference>
<gene>
    <name evidence="2" type="ORF">MBOU_29840</name>
</gene>
<feature type="transmembrane region" description="Helical" evidence="1">
    <location>
        <begin position="73"/>
        <end position="92"/>
    </location>
</feature>
<keyword evidence="1" id="KW-0472">Membrane</keyword>
<evidence type="ECO:0008006" key="4">
    <source>
        <dbReference type="Google" id="ProtNLM"/>
    </source>
</evidence>
<comment type="caution">
    <text evidence="2">The sequence shown here is derived from an EMBL/GenBank/DDBJ whole genome shotgun (WGS) entry which is preliminary data.</text>
</comment>
<feature type="transmembrane region" description="Helical" evidence="1">
    <location>
        <begin position="134"/>
        <end position="153"/>
    </location>
</feature>
<keyword evidence="1" id="KW-0812">Transmembrane</keyword>
<dbReference type="RefSeq" id="WP_163713392.1">
    <property type="nucleotide sequence ID" value="NZ_BLKZ01000001.1"/>
</dbReference>
<feature type="transmembrane region" description="Helical" evidence="1">
    <location>
        <begin position="104"/>
        <end position="122"/>
    </location>
</feature>
<feature type="transmembrane region" description="Helical" evidence="1">
    <location>
        <begin position="200"/>
        <end position="219"/>
    </location>
</feature>
<sequence length="296" mass="30693">MDWLVSHAVAIGSALLAAFVAAVGIVVRQAALQRPAVDESGATVLRDPLWWAGTGAAITAYVFQAIALAHGSLLLVQPLLVSSLLFVLPLSARRSGHRVTGIEWAWALLLTAALSAFVLVGQPREGHYRPPVPAWTIALAWIVPVSVICVVVARRSTGRVRATSLGVAVAVGLGMVAVLTKVCTHRFAVGSWHALLTDPAPYVLVTLAVVVTGLQQWAFRAGALQASVPVMLVGEPIVAVVLGINVLGEYLTVSELGVVVLPVAVVAMVMATIALGRGEGAQTESAGHSAVARASQ</sequence>
<reference evidence="2 3" key="1">
    <citation type="journal article" date="2019" name="Emerg. Microbes Infect.">
        <title>Comprehensive subspecies identification of 175 nontuberculous mycobacteria species based on 7547 genomic profiles.</title>
        <authorList>
            <person name="Matsumoto Y."/>
            <person name="Kinjo T."/>
            <person name="Motooka D."/>
            <person name="Nabeya D."/>
            <person name="Jung N."/>
            <person name="Uechi K."/>
            <person name="Horii T."/>
            <person name="Iida T."/>
            <person name="Fujita J."/>
            <person name="Nakamura S."/>
        </authorList>
    </citation>
    <scope>NUCLEOTIDE SEQUENCE [LARGE SCALE GENOMIC DNA]</scope>
    <source>
        <strain evidence="2 3">JCM 30725</strain>
    </source>
</reference>
<keyword evidence="3" id="KW-1185">Reference proteome</keyword>
<dbReference type="PANTHER" id="PTHR40761:SF1">
    <property type="entry name" value="CONSERVED INTEGRAL MEMBRANE ALANINE VALINE AND LEUCINE RICH PROTEIN-RELATED"/>
    <property type="match status" value="1"/>
</dbReference>
<feature type="transmembrane region" description="Helical" evidence="1">
    <location>
        <begin position="256"/>
        <end position="275"/>
    </location>
</feature>
<evidence type="ECO:0000313" key="2">
    <source>
        <dbReference type="EMBL" id="GFG90942.1"/>
    </source>
</evidence>
<dbReference type="PANTHER" id="PTHR40761">
    <property type="entry name" value="CONSERVED INTEGRAL MEMBRANE ALANINE VALINE AND LEUCINE RICH PROTEIN-RELATED"/>
    <property type="match status" value="1"/>
</dbReference>
<name>A0A7I9YQT7_MYCBU</name>
<dbReference type="NCBIfam" id="NF038012">
    <property type="entry name" value="DMT_1"/>
    <property type="match status" value="1"/>
</dbReference>
<dbReference type="AlphaFoldDB" id="A0A7I9YQT7"/>
<protein>
    <recommendedName>
        <fullName evidence="4">Integral membrane protein</fullName>
    </recommendedName>
</protein>
<dbReference type="EMBL" id="BLKZ01000001">
    <property type="protein sequence ID" value="GFG90942.1"/>
    <property type="molecule type" value="Genomic_DNA"/>
</dbReference>
<accession>A0A7I9YQT7</accession>
<keyword evidence="1" id="KW-1133">Transmembrane helix</keyword>
<evidence type="ECO:0000256" key="1">
    <source>
        <dbReference type="SAM" id="Phobius"/>
    </source>
</evidence>
<feature type="transmembrane region" description="Helical" evidence="1">
    <location>
        <begin position="48"/>
        <end position="67"/>
    </location>
</feature>
<evidence type="ECO:0000313" key="3">
    <source>
        <dbReference type="Proteomes" id="UP000465360"/>
    </source>
</evidence>
<feature type="transmembrane region" description="Helical" evidence="1">
    <location>
        <begin position="165"/>
        <end position="188"/>
    </location>
</feature>